<sequence length="125" mass="13279">MRYTLLLHWPEMPATELGEAAMAEGQRAFAAYGAALEQAGVLLATEVLQPSVSTTTVRAAGGELLVQDGPFADTKEQLGGTVVLDVPDLDAALEWARRAPSIEWGAVEVRPGATHWADGAWQPNP</sequence>
<keyword evidence="4" id="KW-1185">Reference proteome</keyword>
<dbReference type="SUPFAM" id="SSF54909">
    <property type="entry name" value="Dimeric alpha+beta barrel"/>
    <property type="match status" value="1"/>
</dbReference>
<dbReference type="InterPro" id="IPR005545">
    <property type="entry name" value="YCII"/>
</dbReference>
<evidence type="ECO:0000313" key="3">
    <source>
        <dbReference type="EMBL" id="GGL92338.1"/>
    </source>
</evidence>
<dbReference type="Gene3D" id="3.30.70.1060">
    <property type="entry name" value="Dimeric alpha+beta barrel"/>
    <property type="match status" value="1"/>
</dbReference>
<comment type="similarity">
    <text evidence="1">Belongs to the YciI family.</text>
</comment>
<dbReference type="EMBL" id="BMNA01000002">
    <property type="protein sequence ID" value="GGL92338.1"/>
    <property type="molecule type" value="Genomic_DNA"/>
</dbReference>
<dbReference type="PANTHER" id="PTHR35174:SF3">
    <property type="entry name" value="BLL7171 PROTEIN"/>
    <property type="match status" value="1"/>
</dbReference>
<accession>A0A917SQV0</accession>
<dbReference type="RefSeq" id="WP_188940417.1">
    <property type="nucleotide sequence ID" value="NZ_BMNA01000002.1"/>
</dbReference>
<reference evidence="3" key="1">
    <citation type="journal article" date="2014" name="Int. J. Syst. Evol. Microbiol.">
        <title>Complete genome sequence of Corynebacterium casei LMG S-19264T (=DSM 44701T), isolated from a smear-ripened cheese.</title>
        <authorList>
            <consortium name="US DOE Joint Genome Institute (JGI-PGF)"/>
            <person name="Walter F."/>
            <person name="Albersmeier A."/>
            <person name="Kalinowski J."/>
            <person name="Ruckert C."/>
        </authorList>
    </citation>
    <scope>NUCLEOTIDE SEQUENCE</scope>
    <source>
        <strain evidence="3">CGMCC 4.7308</strain>
    </source>
</reference>
<reference evidence="3" key="2">
    <citation type="submission" date="2020-09" db="EMBL/GenBank/DDBJ databases">
        <authorList>
            <person name="Sun Q."/>
            <person name="Zhou Y."/>
        </authorList>
    </citation>
    <scope>NUCLEOTIDE SEQUENCE</scope>
    <source>
        <strain evidence="3">CGMCC 4.7308</strain>
    </source>
</reference>
<protein>
    <recommendedName>
        <fullName evidence="2">YCII-related domain-containing protein</fullName>
    </recommendedName>
</protein>
<dbReference type="AlphaFoldDB" id="A0A917SQV0"/>
<proteinExistence type="inferred from homology"/>
<organism evidence="3 4">
    <name type="scientific">Nakamurella endophytica</name>
    <dbReference type="NCBI Taxonomy" id="1748367"/>
    <lineage>
        <taxon>Bacteria</taxon>
        <taxon>Bacillati</taxon>
        <taxon>Actinomycetota</taxon>
        <taxon>Actinomycetes</taxon>
        <taxon>Nakamurellales</taxon>
        <taxon>Nakamurellaceae</taxon>
        <taxon>Nakamurella</taxon>
    </lineage>
</organism>
<dbReference type="Pfam" id="PF03795">
    <property type="entry name" value="YCII"/>
    <property type="match status" value="1"/>
</dbReference>
<gene>
    <name evidence="3" type="ORF">GCM10011594_10150</name>
</gene>
<dbReference type="Proteomes" id="UP000655208">
    <property type="component" value="Unassembled WGS sequence"/>
</dbReference>
<evidence type="ECO:0000313" key="4">
    <source>
        <dbReference type="Proteomes" id="UP000655208"/>
    </source>
</evidence>
<feature type="domain" description="YCII-related" evidence="2">
    <location>
        <begin position="13"/>
        <end position="111"/>
    </location>
</feature>
<name>A0A917SQV0_9ACTN</name>
<dbReference type="PANTHER" id="PTHR35174">
    <property type="entry name" value="BLL7171 PROTEIN-RELATED"/>
    <property type="match status" value="1"/>
</dbReference>
<evidence type="ECO:0000256" key="1">
    <source>
        <dbReference type="ARBA" id="ARBA00007689"/>
    </source>
</evidence>
<dbReference type="InterPro" id="IPR011008">
    <property type="entry name" value="Dimeric_a/b-barrel"/>
</dbReference>
<comment type="caution">
    <text evidence="3">The sequence shown here is derived from an EMBL/GenBank/DDBJ whole genome shotgun (WGS) entry which is preliminary data.</text>
</comment>
<evidence type="ECO:0000259" key="2">
    <source>
        <dbReference type="Pfam" id="PF03795"/>
    </source>
</evidence>